<evidence type="ECO:0000313" key="2">
    <source>
        <dbReference type="Proteomes" id="UP001249851"/>
    </source>
</evidence>
<reference evidence="1" key="1">
    <citation type="journal article" date="2023" name="G3 (Bethesda)">
        <title>Whole genome assembly and annotation of the endangered Caribbean coral Acropora cervicornis.</title>
        <authorList>
            <person name="Selwyn J.D."/>
            <person name="Vollmer S.V."/>
        </authorList>
    </citation>
    <scope>NUCLEOTIDE SEQUENCE</scope>
    <source>
        <strain evidence="1">K2</strain>
    </source>
</reference>
<organism evidence="1 2">
    <name type="scientific">Acropora cervicornis</name>
    <name type="common">Staghorn coral</name>
    <dbReference type="NCBI Taxonomy" id="6130"/>
    <lineage>
        <taxon>Eukaryota</taxon>
        <taxon>Metazoa</taxon>
        <taxon>Cnidaria</taxon>
        <taxon>Anthozoa</taxon>
        <taxon>Hexacorallia</taxon>
        <taxon>Scleractinia</taxon>
        <taxon>Astrocoeniina</taxon>
        <taxon>Acroporidae</taxon>
        <taxon>Acropora</taxon>
    </lineage>
</organism>
<reference evidence="1" key="2">
    <citation type="journal article" date="2023" name="Science">
        <title>Genomic signatures of disease resistance in endangered staghorn corals.</title>
        <authorList>
            <person name="Vollmer S.V."/>
            <person name="Selwyn J.D."/>
            <person name="Despard B.A."/>
            <person name="Roesel C.L."/>
        </authorList>
    </citation>
    <scope>NUCLEOTIDE SEQUENCE</scope>
    <source>
        <strain evidence="1">K2</strain>
    </source>
</reference>
<proteinExistence type="predicted"/>
<dbReference type="Proteomes" id="UP001249851">
    <property type="component" value="Unassembled WGS sequence"/>
</dbReference>
<accession>A0AAD9QLE8</accession>
<name>A0AAD9QLE8_ACRCE</name>
<sequence length="134" mass="15151">MTDRARSSKSFLQSSKEQSLGSLALVLAKAITSAEYVFSVKTKPEPLLSLTWSMDGIFCATVITQENTRAVNDKGISTFPWWTCRCIGKHDMYGHHYCLQYNNLKLGNKYLPQTVKLKSIPKNRHLKVENVAPE</sequence>
<protein>
    <submittedName>
        <fullName evidence="1">Uncharacterized protein</fullName>
    </submittedName>
</protein>
<comment type="caution">
    <text evidence="1">The sequence shown here is derived from an EMBL/GenBank/DDBJ whole genome shotgun (WGS) entry which is preliminary data.</text>
</comment>
<keyword evidence="2" id="KW-1185">Reference proteome</keyword>
<dbReference type="AlphaFoldDB" id="A0AAD9QLE8"/>
<dbReference type="EMBL" id="JARQWQ010000025">
    <property type="protein sequence ID" value="KAK2563438.1"/>
    <property type="molecule type" value="Genomic_DNA"/>
</dbReference>
<gene>
    <name evidence="1" type="ORF">P5673_013141</name>
</gene>
<evidence type="ECO:0000313" key="1">
    <source>
        <dbReference type="EMBL" id="KAK2563438.1"/>
    </source>
</evidence>